<dbReference type="GO" id="GO:0005886">
    <property type="term" value="C:plasma membrane"/>
    <property type="evidence" value="ECO:0007669"/>
    <property type="project" value="UniProtKB-SubCell"/>
</dbReference>
<dbReference type="UniPathway" id="UPA00664"/>
<keyword evidence="2 7" id="KW-1003">Cell membrane</keyword>
<keyword evidence="5 7" id="KW-1133">Transmembrane helix</keyword>
<feature type="transmembrane region" description="Helical" evidence="7">
    <location>
        <begin position="192"/>
        <end position="210"/>
    </location>
</feature>
<feature type="transmembrane region" description="Helical" evidence="7">
    <location>
        <begin position="29"/>
        <end position="51"/>
    </location>
</feature>
<dbReference type="PANTHER" id="PTHR30589:SF0">
    <property type="entry name" value="PHOSPHATIDYLGLYCEROL--PROLIPOPROTEIN DIACYLGLYCERYL TRANSFERASE"/>
    <property type="match status" value="1"/>
</dbReference>
<feature type="binding site" evidence="7">
    <location>
        <position position="146"/>
    </location>
    <ligand>
        <name>a 1,2-diacyl-sn-glycero-3-phospho-(1'-sn-glycerol)</name>
        <dbReference type="ChEBI" id="CHEBI:64716"/>
    </ligand>
</feature>
<dbReference type="EMBL" id="LWAJ01000112">
    <property type="protein sequence ID" value="KZL50094.1"/>
    <property type="molecule type" value="Genomic_DNA"/>
</dbReference>
<dbReference type="AlphaFoldDB" id="A0A161XMU3"/>
<evidence type="ECO:0000256" key="4">
    <source>
        <dbReference type="ARBA" id="ARBA00022692"/>
    </source>
</evidence>
<comment type="pathway">
    <text evidence="7">Protein modification; lipoprotein biosynthesis (diacylglyceryl transfer).</text>
</comment>
<name>A0A161XMU3_NODSP</name>
<dbReference type="GO" id="GO:0042158">
    <property type="term" value="P:lipoprotein biosynthetic process"/>
    <property type="evidence" value="ECO:0007669"/>
    <property type="project" value="UniProtKB-UniRule"/>
</dbReference>
<comment type="similarity">
    <text evidence="1 7">Belongs to the Lgt family.</text>
</comment>
<comment type="catalytic activity">
    <reaction evidence="7">
        <text>L-cysteinyl-[prolipoprotein] + a 1,2-diacyl-sn-glycero-3-phospho-(1'-sn-glycerol) = an S-1,2-diacyl-sn-glyceryl-L-cysteinyl-[prolipoprotein] + sn-glycerol 1-phosphate + H(+)</text>
        <dbReference type="Rhea" id="RHEA:56712"/>
        <dbReference type="Rhea" id="RHEA-COMP:14679"/>
        <dbReference type="Rhea" id="RHEA-COMP:14680"/>
        <dbReference type="ChEBI" id="CHEBI:15378"/>
        <dbReference type="ChEBI" id="CHEBI:29950"/>
        <dbReference type="ChEBI" id="CHEBI:57685"/>
        <dbReference type="ChEBI" id="CHEBI:64716"/>
        <dbReference type="ChEBI" id="CHEBI:140658"/>
        <dbReference type="EC" id="2.5.1.145"/>
    </reaction>
</comment>
<comment type="subcellular location">
    <subcellularLocation>
        <location evidence="7">Cell membrane</location>
        <topology evidence="7">Multi-pass membrane protein</topology>
    </subcellularLocation>
</comment>
<keyword evidence="3 7" id="KW-0808">Transferase</keyword>
<protein>
    <recommendedName>
        <fullName evidence="7">Phosphatidylglycerol--prolipoprotein diacylglyceryl transferase</fullName>
        <ecNumber evidence="7">2.5.1.145</ecNumber>
    </recommendedName>
</protein>
<dbReference type="PANTHER" id="PTHR30589">
    <property type="entry name" value="PROLIPOPROTEIN DIACYLGLYCERYL TRANSFERASE"/>
    <property type="match status" value="1"/>
</dbReference>
<accession>A0A161XMU3</accession>
<evidence type="ECO:0000256" key="7">
    <source>
        <dbReference type="HAMAP-Rule" id="MF_01147"/>
    </source>
</evidence>
<feature type="transmembrane region" description="Helical" evidence="7">
    <location>
        <begin position="95"/>
        <end position="120"/>
    </location>
</feature>
<feature type="transmembrane region" description="Helical" evidence="7">
    <location>
        <begin position="250"/>
        <end position="272"/>
    </location>
</feature>
<keyword evidence="6 7" id="KW-0472">Membrane</keyword>
<dbReference type="EC" id="2.5.1.145" evidence="7"/>
<feature type="transmembrane region" description="Helical" evidence="7">
    <location>
        <begin position="63"/>
        <end position="83"/>
    </location>
</feature>
<feature type="transmembrane region" description="Helical" evidence="7">
    <location>
        <begin position="217"/>
        <end position="235"/>
    </location>
</feature>
<dbReference type="RefSeq" id="WP_063872534.1">
    <property type="nucleotide sequence ID" value="NZ_CAWMRI010000112.1"/>
</dbReference>
<dbReference type="OrthoDB" id="871140at2"/>
<evidence type="ECO:0000313" key="9">
    <source>
        <dbReference type="Proteomes" id="UP000076555"/>
    </source>
</evidence>
<keyword evidence="8" id="KW-0449">Lipoprotein</keyword>
<evidence type="ECO:0000256" key="1">
    <source>
        <dbReference type="ARBA" id="ARBA00007150"/>
    </source>
</evidence>
<evidence type="ECO:0000256" key="5">
    <source>
        <dbReference type="ARBA" id="ARBA00022989"/>
    </source>
</evidence>
<evidence type="ECO:0000256" key="3">
    <source>
        <dbReference type="ARBA" id="ARBA00022679"/>
    </source>
</evidence>
<dbReference type="NCBIfam" id="TIGR00544">
    <property type="entry name" value="lgt"/>
    <property type="match status" value="1"/>
</dbReference>
<reference evidence="8 9" key="1">
    <citation type="submission" date="2016-04" db="EMBL/GenBank/DDBJ databases">
        <title>Draft Genome Assembly of the Bloom-forming Cyanobacterium Nodularia spumigena Strain CENA596 in Shrimp Production Ponds.</title>
        <authorList>
            <person name="Popin R.V."/>
            <person name="Rigonato J."/>
            <person name="Abreu V.A."/>
            <person name="Andreote A.P."/>
            <person name="Silveira S.B."/>
            <person name="Odebrecht C."/>
            <person name="Fiore M.F."/>
        </authorList>
    </citation>
    <scope>NUCLEOTIDE SEQUENCE [LARGE SCALE GENOMIC DNA]</scope>
    <source>
        <strain evidence="8 9">CENA596</strain>
    </source>
</reference>
<gene>
    <name evidence="7" type="primary">lgt</name>
    <name evidence="8" type="ORF">A2T98_09285</name>
</gene>
<evidence type="ECO:0000313" key="8">
    <source>
        <dbReference type="EMBL" id="KZL50094.1"/>
    </source>
</evidence>
<feature type="transmembrane region" description="Helical" evidence="7">
    <location>
        <begin position="127"/>
        <end position="145"/>
    </location>
</feature>
<dbReference type="PROSITE" id="PS01311">
    <property type="entry name" value="LGT"/>
    <property type="match status" value="1"/>
</dbReference>
<dbReference type="Proteomes" id="UP000076555">
    <property type="component" value="Unassembled WGS sequence"/>
</dbReference>
<comment type="function">
    <text evidence="7">Catalyzes the transfer of the diacylglyceryl group from phosphatidylglycerol to the sulfhydryl group of the N-terminal cysteine of a prolipoprotein, the first step in the formation of mature lipoproteins.</text>
</comment>
<dbReference type="HAMAP" id="MF_01147">
    <property type="entry name" value="Lgt"/>
    <property type="match status" value="1"/>
</dbReference>
<organism evidence="8 9">
    <name type="scientific">Nodularia spumigena CENA596</name>
    <dbReference type="NCBI Taxonomy" id="1819295"/>
    <lineage>
        <taxon>Bacteria</taxon>
        <taxon>Bacillati</taxon>
        <taxon>Cyanobacteriota</taxon>
        <taxon>Cyanophyceae</taxon>
        <taxon>Nostocales</taxon>
        <taxon>Nodulariaceae</taxon>
        <taxon>Nodularia</taxon>
    </lineage>
</organism>
<keyword evidence="4 7" id="KW-0812">Transmembrane</keyword>
<dbReference type="Pfam" id="PF01790">
    <property type="entry name" value="LGT"/>
    <property type="match status" value="1"/>
</dbReference>
<proteinExistence type="inferred from homology"/>
<sequence>MVLDISTLPLAFQFTSPGPVIVEIGPITIRWYGLLIATAVLIGVSLSQYLAKRRNVNPELISDLSIWLVIGAIPAARLYYVLFQWSEYSQHPERIIAIWQGGIAIHGAIIGGTLAALIFAKVNQVSFWQLADLVAPSLILGQAIGRWGNFFNSEAFGRPTNFPWKLYIPTQNRPPTLANFEYFHPTFLYESLWNLIVFALLMALFFRGLSGKPRLRLGTLFLAYLVAYSFGRVWIEGFRIDSLMLGPLRIAQVVSLSGIVVGLAGLAWLYLLKRPLPDVVSPPNADERLRG</sequence>
<dbReference type="InterPro" id="IPR001640">
    <property type="entry name" value="Lgt"/>
</dbReference>
<evidence type="ECO:0000256" key="6">
    <source>
        <dbReference type="ARBA" id="ARBA00023136"/>
    </source>
</evidence>
<comment type="caution">
    <text evidence="8">The sequence shown here is derived from an EMBL/GenBank/DDBJ whole genome shotgun (WGS) entry which is preliminary data.</text>
</comment>
<evidence type="ECO:0000256" key="2">
    <source>
        <dbReference type="ARBA" id="ARBA00022475"/>
    </source>
</evidence>
<dbReference type="GO" id="GO:0008961">
    <property type="term" value="F:phosphatidylglycerol-prolipoprotein diacylglyceryl transferase activity"/>
    <property type="evidence" value="ECO:0007669"/>
    <property type="project" value="UniProtKB-UniRule"/>
</dbReference>